<organism evidence="1 2">
    <name type="scientific">Sphingobacterium chuzhouense</name>
    <dbReference type="NCBI Taxonomy" id="1742264"/>
    <lineage>
        <taxon>Bacteria</taxon>
        <taxon>Pseudomonadati</taxon>
        <taxon>Bacteroidota</taxon>
        <taxon>Sphingobacteriia</taxon>
        <taxon>Sphingobacteriales</taxon>
        <taxon>Sphingobacteriaceae</taxon>
        <taxon>Sphingobacterium</taxon>
    </lineage>
</organism>
<dbReference type="EMBL" id="JACNYL010000001">
    <property type="protein sequence ID" value="MBD1419960.1"/>
    <property type="molecule type" value="Genomic_DNA"/>
</dbReference>
<dbReference type="Proteomes" id="UP000651112">
    <property type="component" value="Unassembled WGS sequence"/>
</dbReference>
<accession>A0ABR7XLB5</accession>
<gene>
    <name evidence="1" type="ORF">H8B21_00115</name>
</gene>
<dbReference type="RefSeq" id="WP_190311772.1">
    <property type="nucleotide sequence ID" value="NZ_JACNYL010000001.1"/>
</dbReference>
<evidence type="ECO:0000313" key="2">
    <source>
        <dbReference type="Proteomes" id="UP000651112"/>
    </source>
</evidence>
<reference evidence="1 2" key="1">
    <citation type="submission" date="2020-08" db="EMBL/GenBank/DDBJ databases">
        <title>Sphingobacterium sp. DN00404 isolated from aquaculture water.</title>
        <authorList>
            <person name="Zhang M."/>
        </authorList>
    </citation>
    <scope>NUCLEOTIDE SEQUENCE [LARGE SCALE GENOMIC DNA]</scope>
    <source>
        <strain evidence="1 2">KCTC 42746</strain>
    </source>
</reference>
<comment type="caution">
    <text evidence="1">The sequence shown here is derived from an EMBL/GenBank/DDBJ whole genome shotgun (WGS) entry which is preliminary data.</text>
</comment>
<name>A0ABR7XLB5_9SPHI</name>
<protein>
    <submittedName>
        <fullName evidence="1">Uncharacterized protein</fullName>
    </submittedName>
</protein>
<keyword evidence="2" id="KW-1185">Reference proteome</keyword>
<evidence type="ECO:0000313" key="1">
    <source>
        <dbReference type="EMBL" id="MBD1419960.1"/>
    </source>
</evidence>
<sequence length="51" mass="5991">MIRKLSRQDDKKLDESRAFFVMRWWEPRLNPVEVPVSSRTTGLADSAIIMI</sequence>
<proteinExistence type="predicted"/>